<protein>
    <submittedName>
        <fullName evidence="13">Low-density lipoprotein receptor-related protein 3-like</fullName>
    </submittedName>
</protein>
<dbReference type="SMART" id="SM00192">
    <property type="entry name" value="LDLa"/>
    <property type="match status" value="2"/>
</dbReference>
<comment type="similarity">
    <text evidence="3">Belongs to the LDLR family.</text>
</comment>
<feature type="disulfide bond" evidence="10">
    <location>
        <begin position="95"/>
        <end position="107"/>
    </location>
</feature>
<dbReference type="OrthoDB" id="6022531at2759"/>
<keyword evidence="8 10" id="KW-1015">Disulfide bond</keyword>
<evidence type="ECO:0000256" key="1">
    <source>
        <dbReference type="ARBA" id="ARBA00004167"/>
    </source>
</evidence>
<dbReference type="CDD" id="cd00112">
    <property type="entry name" value="LDLa"/>
    <property type="match status" value="2"/>
</dbReference>
<feature type="disulfide bond" evidence="10">
    <location>
        <begin position="47"/>
        <end position="59"/>
    </location>
</feature>
<feature type="disulfide bond" evidence="10">
    <location>
        <begin position="114"/>
        <end position="129"/>
    </location>
</feature>
<keyword evidence="12" id="KW-1185">Reference proteome</keyword>
<sequence length="132" mass="14550">MLTTVWDLPVQDKGKELCNNMAAIKLFLLVGSVALFINSVSGQNDLCGTMYFQCDNGRCIFHMPPVISWLCDGFDDCGDGSDEANCGSDVTRPPCYTGLWQCDNGGCIPEERRCDGLYDCHDFSDENNCPTN</sequence>
<evidence type="ECO:0000313" key="13">
    <source>
        <dbReference type="RefSeq" id="XP_035670798.1"/>
    </source>
</evidence>
<keyword evidence="5" id="KW-0677">Repeat</keyword>
<evidence type="ECO:0000256" key="6">
    <source>
        <dbReference type="ARBA" id="ARBA00022989"/>
    </source>
</evidence>
<evidence type="ECO:0000256" key="8">
    <source>
        <dbReference type="ARBA" id="ARBA00023157"/>
    </source>
</evidence>
<dbReference type="GO" id="GO:0012505">
    <property type="term" value="C:endomembrane system"/>
    <property type="evidence" value="ECO:0007669"/>
    <property type="project" value="UniProtKB-SubCell"/>
</dbReference>
<dbReference type="GO" id="GO:0016192">
    <property type="term" value="P:vesicle-mediated transport"/>
    <property type="evidence" value="ECO:0007669"/>
    <property type="project" value="UniProtKB-ARBA"/>
</dbReference>
<evidence type="ECO:0000256" key="3">
    <source>
        <dbReference type="ARBA" id="ARBA00009939"/>
    </source>
</evidence>
<comment type="caution">
    <text evidence="10">Lacks conserved residue(s) required for the propagation of feature annotation.</text>
</comment>
<feature type="disulfide bond" evidence="10">
    <location>
        <begin position="71"/>
        <end position="86"/>
    </location>
</feature>
<dbReference type="GeneID" id="118412186"/>
<dbReference type="Proteomes" id="UP000001554">
    <property type="component" value="Chromosome 3"/>
</dbReference>
<feature type="transmembrane region" description="Helical" evidence="11">
    <location>
        <begin position="20"/>
        <end position="40"/>
    </location>
</feature>
<reference evidence="13" key="2">
    <citation type="submission" date="2025-08" db="UniProtKB">
        <authorList>
            <consortium name="RefSeq"/>
        </authorList>
    </citation>
    <scope>IDENTIFICATION</scope>
    <source>
        <strain evidence="13">S238N-H82</strain>
        <tissue evidence="13">Testes</tissue>
    </source>
</reference>
<dbReference type="PROSITE" id="PS50068">
    <property type="entry name" value="LDLRA_2"/>
    <property type="match status" value="2"/>
</dbReference>
<dbReference type="KEGG" id="bfo:118412186"/>
<evidence type="ECO:0000256" key="11">
    <source>
        <dbReference type="SAM" id="Phobius"/>
    </source>
</evidence>
<keyword evidence="4 11" id="KW-0812">Transmembrane</keyword>
<evidence type="ECO:0000256" key="10">
    <source>
        <dbReference type="PROSITE-ProRule" id="PRU00124"/>
    </source>
</evidence>
<evidence type="ECO:0000256" key="9">
    <source>
        <dbReference type="ARBA" id="ARBA00023180"/>
    </source>
</evidence>
<name>A0A9J7KUF1_BRAFL</name>
<evidence type="ECO:0000256" key="7">
    <source>
        <dbReference type="ARBA" id="ARBA00023136"/>
    </source>
</evidence>
<dbReference type="PROSITE" id="PS01209">
    <property type="entry name" value="LDLRA_1"/>
    <property type="match status" value="1"/>
</dbReference>
<dbReference type="InterPro" id="IPR002172">
    <property type="entry name" value="LDrepeatLR_classA_rpt"/>
</dbReference>
<proteinExistence type="inferred from homology"/>
<dbReference type="Gene3D" id="4.10.400.10">
    <property type="entry name" value="Low-density Lipoprotein Receptor"/>
    <property type="match status" value="2"/>
</dbReference>
<keyword evidence="7 11" id="KW-0472">Membrane</keyword>
<dbReference type="InterPro" id="IPR036055">
    <property type="entry name" value="LDL_receptor-like_sf"/>
</dbReference>
<organism evidence="12 13">
    <name type="scientific">Branchiostoma floridae</name>
    <name type="common">Florida lancelet</name>
    <name type="synonym">Amphioxus</name>
    <dbReference type="NCBI Taxonomy" id="7739"/>
    <lineage>
        <taxon>Eukaryota</taxon>
        <taxon>Metazoa</taxon>
        <taxon>Chordata</taxon>
        <taxon>Cephalochordata</taxon>
        <taxon>Leptocardii</taxon>
        <taxon>Amphioxiformes</taxon>
        <taxon>Branchiostomatidae</taxon>
        <taxon>Branchiostoma</taxon>
    </lineage>
</organism>
<evidence type="ECO:0000256" key="2">
    <source>
        <dbReference type="ARBA" id="ARBA00004308"/>
    </source>
</evidence>
<dbReference type="InterPro" id="IPR050685">
    <property type="entry name" value="LDLR"/>
</dbReference>
<evidence type="ECO:0000256" key="4">
    <source>
        <dbReference type="ARBA" id="ARBA00022692"/>
    </source>
</evidence>
<keyword evidence="6 11" id="KW-1133">Transmembrane helix</keyword>
<gene>
    <name evidence="13" type="primary">LOC118412186</name>
</gene>
<dbReference type="FunFam" id="4.10.400.10:FF:000024">
    <property type="entry name" value="Low-density lipoprotein RecePtor related"/>
    <property type="match status" value="1"/>
</dbReference>
<comment type="subcellular location">
    <subcellularLocation>
        <location evidence="2">Endomembrane system</location>
    </subcellularLocation>
    <subcellularLocation>
        <location evidence="1">Membrane</location>
        <topology evidence="1">Single-pass membrane protein</topology>
    </subcellularLocation>
</comment>
<dbReference type="Pfam" id="PF00057">
    <property type="entry name" value="Ldl_recept_a"/>
    <property type="match status" value="2"/>
</dbReference>
<dbReference type="OMA" id="GQNDLCG"/>
<keyword evidence="9" id="KW-0325">Glycoprotein</keyword>
<dbReference type="PRINTS" id="PR00261">
    <property type="entry name" value="LDLRECEPTOR"/>
</dbReference>
<dbReference type="RefSeq" id="XP_035670798.1">
    <property type="nucleotide sequence ID" value="XM_035814905.1"/>
</dbReference>
<dbReference type="InterPro" id="IPR023415">
    <property type="entry name" value="LDLR_class-A_CS"/>
</dbReference>
<dbReference type="GO" id="GO:0016020">
    <property type="term" value="C:membrane"/>
    <property type="evidence" value="ECO:0007669"/>
    <property type="project" value="UniProtKB-SubCell"/>
</dbReference>
<evidence type="ECO:0000256" key="5">
    <source>
        <dbReference type="ARBA" id="ARBA00022737"/>
    </source>
</evidence>
<evidence type="ECO:0000313" key="12">
    <source>
        <dbReference type="Proteomes" id="UP000001554"/>
    </source>
</evidence>
<dbReference type="AlphaFoldDB" id="A0A9J7KUF1"/>
<reference evidence="12" key="1">
    <citation type="journal article" date="2020" name="Nat. Ecol. Evol.">
        <title>Deeply conserved synteny resolves early events in vertebrate evolution.</title>
        <authorList>
            <person name="Simakov O."/>
            <person name="Marletaz F."/>
            <person name="Yue J.X."/>
            <person name="O'Connell B."/>
            <person name="Jenkins J."/>
            <person name="Brandt A."/>
            <person name="Calef R."/>
            <person name="Tung C.H."/>
            <person name="Huang T.K."/>
            <person name="Schmutz J."/>
            <person name="Satoh N."/>
            <person name="Yu J.K."/>
            <person name="Putnam N.H."/>
            <person name="Green R.E."/>
            <person name="Rokhsar D.S."/>
        </authorList>
    </citation>
    <scope>NUCLEOTIDE SEQUENCE [LARGE SCALE GENOMIC DNA]</scope>
    <source>
        <strain evidence="12">S238N-H82</strain>
    </source>
</reference>
<dbReference type="PANTHER" id="PTHR24270">
    <property type="entry name" value="LOW-DENSITY LIPOPROTEIN RECEPTOR-RELATED"/>
    <property type="match status" value="1"/>
</dbReference>
<dbReference type="SUPFAM" id="SSF57424">
    <property type="entry name" value="LDL receptor-like module"/>
    <property type="match status" value="2"/>
</dbReference>
<feature type="disulfide bond" evidence="10">
    <location>
        <begin position="102"/>
        <end position="120"/>
    </location>
</feature>
<accession>A0A9J7KUF1</accession>